<sequence length="76" mass="8695">MPVQVRVIAATHRDLMRGVREGSFREDLYYRLHVVPIHLPPLSARISDIVPLAEHFLARSLARARASIFPPTPRRT</sequence>
<accession>A0ABM8NV47</accession>
<dbReference type="EMBL" id="CAJHCQ010000011">
    <property type="protein sequence ID" value="CAD6544958.1"/>
    <property type="molecule type" value="Genomic_DNA"/>
</dbReference>
<dbReference type="SUPFAM" id="SSF52540">
    <property type="entry name" value="P-loop containing nucleoside triphosphate hydrolases"/>
    <property type="match status" value="1"/>
</dbReference>
<gene>
    <name evidence="4" type="primary">norR_3</name>
    <name evidence="4" type="ORF">LMG27952_04219</name>
</gene>
<evidence type="ECO:0000256" key="1">
    <source>
        <dbReference type="ARBA" id="ARBA00022741"/>
    </source>
</evidence>
<feature type="domain" description="Sigma-54 factor interaction" evidence="3">
    <location>
        <begin position="1"/>
        <end position="59"/>
    </location>
</feature>
<evidence type="ECO:0000256" key="2">
    <source>
        <dbReference type="ARBA" id="ARBA00022840"/>
    </source>
</evidence>
<dbReference type="Proteomes" id="UP000656319">
    <property type="component" value="Unassembled WGS sequence"/>
</dbReference>
<dbReference type="PANTHER" id="PTHR32071">
    <property type="entry name" value="TRANSCRIPTIONAL REGULATORY PROTEIN"/>
    <property type="match status" value="1"/>
</dbReference>
<evidence type="ECO:0000313" key="4">
    <source>
        <dbReference type="EMBL" id="CAD6544958.1"/>
    </source>
</evidence>
<dbReference type="Pfam" id="PF00158">
    <property type="entry name" value="Sigma54_activat"/>
    <property type="match status" value="1"/>
</dbReference>
<keyword evidence="1" id="KW-0547">Nucleotide-binding</keyword>
<organism evidence="4 5">
    <name type="scientific">Paraburkholderia hiiakae</name>
    <dbReference type="NCBI Taxonomy" id="1081782"/>
    <lineage>
        <taxon>Bacteria</taxon>
        <taxon>Pseudomonadati</taxon>
        <taxon>Pseudomonadota</taxon>
        <taxon>Betaproteobacteria</taxon>
        <taxon>Burkholderiales</taxon>
        <taxon>Burkholderiaceae</taxon>
        <taxon>Paraburkholderia</taxon>
    </lineage>
</organism>
<evidence type="ECO:0000259" key="3">
    <source>
        <dbReference type="PROSITE" id="PS50045"/>
    </source>
</evidence>
<protein>
    <submittedName>
        <fullName evidence="4">Anaerobic nitric oxide reductase transcription regulator NorR</fullName>
    </submittedName>
</protein>
<keyword evidence="2" id="KW-0067">ATP-binding</keyword>
<dbReference type="PROSITE" id="PS50045">
    <property type="entry name" value="SIGMA54_INTERACT_4"/>
    <property type="match status" value="1"/>
</dbReference>
<dbReference type="InterPro" id="IPR027417">
    <property type="entry name" value="P-loop_NTPase"/>
</dbReference>
<keyword evidence="5" id="KW-1185">Reference proteome</keyword>
<dbReference type="Gene3D" id="3.40.50.300">
    <property type="entry name" value="P-loop containing nucleotide triphosphate hydrolases"/>
    <property type="match status" value="1"/>
</dbReference>
<reference evidence="4 5" key="1">
    <citation type="submission" date="2020-10" db="EMBL/GenBank/DDBJ databases">
        <authorList>
            <person name="Peeters C."/>
        </authorList>
    </citation>
    <scope>NUCLEOTIDE SEQUENCE [LARGE SCALE GENOMIC DNA]</scope>
    <source>
        <strain evidence="4 5">LMG 27952</strain>
    </source>
</reference>
<comment type="caution">
    <text evidence="4">The sequence shown here is derived from an EMBL/GenBank/DDBJ whole genome shotgun (WGS) entry which is preliminary data.</text>
</comment>
<evidence type="ECO:0000313" key="5">
    <source>
        <dbReference type="Proteomes" id="UP000656319"/>
    </source>
</evidence>
<name>A0ABM8NV47_9BURK</name>
<proteinExistence type="predicted"/>
<dbReference type="InterPro" id="IPR002078">
    <property type="entry name" value="Sigma_54_int"/>
</dbReference>